<feature type="compositionally biased region" description="Basic and acidic residues" evidence="1">
    <location>
        <begin position="1"/>
        <end position="10"/>
    </location>
</feature>
<feature type="region of interest" description="Disordered" evidence="1">
    <location>
        <begin position="161"/>
        <end position="187"/>
    </location>
</feature>
<dbReference type="InterPro" id="IPR039620">
    <property type="entry name" value="BKI1/MAKR1/3/4"/>
</dbReference>
<evidence type="ECO:0000313" key="2">
    <source>
        <dbReference type="EMBL" id="KAF5806549.1"/>
    </source>
</evidence>
<gene>
    <name evidence="2" type="ORF">HanXRQr2_Chr05g0222761</name>
</gene>
<dbReference type="Proteomes" id="UP000215914">
    <property type="component" value="Unassembled WGS sequence"/>
</dbReference>
<dbReference type="GO" id="GO:0019210">
    <property type="term" value="F:kinase inhibitor activity"/>
    <property type="evidence" value="ECO:0007669"/>
    <property type="project" value="InterPro"/>
</dbReference>
<sequence>MRLIDNKVEDEQTYLKQLSTPLQETSHYPSPPPTTTTTSPPSPSSSPTHEFSFAVSLHPLLPPTTTYDTNNNHKTNTTTTTTTLQPPSPPQPPAAIDLSPADDIFLHGHLLPLHYPIPHLPDSPRSSTNSMDSFTLPINLLYHHSNPIGNTSFHCHHHTTFSDSDEPDVTTTTTPTPPKPKPFSIFNIPKWKKRPDNEISTDEDQTKDRTTKKLKLDLSQLIKKYMKMVKPLLSFPKSTKRSNYSNSTRYKYNNHQSYSYSSNSLSRKQPVDMMSKVGRRRGQFSAPASMRASPANSGILLASGCVSPAKSTSESTMEELQAAIQAAIAHCKNSIAIEDKVHESQRS</sequence>
<dbReference type="Gramene" id="mRNA:HanXRQr2_Chr05g0222761">
    <property type="protein sequence ID" value="CDS:HanXRQr2_Chr05g0222761.1"/>
    <property type="gene ID" value="HanXRQr2_Chr05g0222761"/>
</dbReference>
<dbReference type="PANTHER" id="PTHR33312:SF19">
    <property type="entry name" value="BRI1 KINASE INHIBITOR 1"/>
    <property type="match status" value="1"/>
</dbReference>
<dbReference type="EMBL" id="MNCJ02000320">
    <property type="protein sequence ID" value="KAF5806549.1"/>
    <property type="molecule type" value="Genomic_DNA"/>
</dbReference>
<reference evidence="2" key="1">
    <citation type="journal article" date="2017" name="Nature">
        <title>The sunflower genome provides insights into oil metabolism, flowering and Asterid evolution.</title>
        <authorList>
            <person name="Badouin H."/>
            <person name="Gouzy J."/>
            <person name="Grassa C.J."/>
            <person name="Murat F."/>
            <person name="Staton S.E."/>
            <person name="Cottret L."/>
            <person name="Lelandais-Briere C."/>
            <person name="Owens G.L."/>
            <person name="Carrere S."/>
            <person name="Mayjonade B."/>
            <person name="Legrand L."/>
            <person name="Gill N."/>
            <person name="Kane N.C."/>
            <person name="Bowers J.E."/>
            <person name="Hubner S."/>
            <person name="Bellec A."/>
            <person name="Berard A."/>
            <person name="Berges H."/>
            <person name="Blanchet N."/>
            <person name="Boniface M.C."/>
            <person name="Brunel D."/>
            <person name="Catrice O."/>
            <person name="Chaidir N."/>
            <person name="Claudel C."/>
            <person name="Donnadieu C."/>
            <person name="Faraut T."/>
            <person name="Fievet G."/>
            <person name="Helmstetter N."/>
            <person name="King M."/>
            <person name="Knapp S.J."/>
            <person name="Lai Z."/>
            <person name="Le Paslier M.C."/>
            <person name="Lippi Y."/>
            <person name="Lorenzon L."/>
            <person name="Mandel J.R."/>
            <person name="Marage G."/>
            <person name="Marchand G."/>
            <person name="Marquand E."/>
            <person name="Bret-Mestries E."/>
            <person name="Morien E."/>
            <person name="Nambeesan S."/>
            <person name="Nguyen T."/>
            <person name="Pegot-Espagnet P."/>
            <person name="Pouilly N."/>
            <person name="Raftis F."/>
            <person name="Sallet E."/>
            <person name="Schiex T."/>
            <person name="Thomas J."/>
            <person name="Vandecasteele C."/>
            <person name="Vares D."/>
            <person name="Vear F."/>
            <person name="Vautrin S."/>
            <person name="Crespi M."/>
            <person name="Mangin B."/>
            <person name="Burke J.M."/>
            <person name="Salse J."/>
            <person name="Munos S."/>
            <person name="Vincourt P."/>
            <person name="Rieseberg L.H."/>
            <person name="Langlade N.B."/>
        </authorList>
    </citation>
    <scope>NUCLEOTIDE SEQUENCE</scope>
    <source>
        <tissue evidence="2">Leaves</tissue>
    </source>
</reference>
<accession>A0A9K3J0R2</accession>
<dbReference type="AlphaFoldDB" id="A0A9K3J0R2"/>
<reference evidence="2" key="2">
    <citation type="submission" date="2020-06" db="EMBL/GenBank/DDBJ databases">
        <title>Helianthus annuus Genome sequencing and assembly Release 2.</title>
        <authorList>
            <person name="Gouzy J."/>
            <person name="Langlade N."/>
            <person name="Munos S."/>
        </authorList>
    </citation>
    <scope>NUCLEOTIDE SEQUENCE</scope>
    <source>
        <tissue evidence="2">Leaves</tissue>
    </source>
</reference>
<feature type="region of interest" description="Disordered" evidence="1">
    <location>
        <begin position="1"/>
        <end position="93"/>
    </location>
</feature>
<name>A0A9K3J0R2_HELAN</name>
<feature type="compositionally biased region" description="Pro residues" evidence="1">
    <location>
        <begin position="29"/>
        <end position="44"/>
    </location>
</feature>
<evidence type="ECO:0000313" key="3">
    <source>
        <dbReference type="Proteomes" id="UP000215914"/>
    </source>
</evidence>
<dbReference type="PANTHER" id="PTHR33312">
    <property type="entry name" value="MEMBRANE-ASSOCIATED KINASE REGULATOR 4-RELATED"/>
    <property type="match status" value="1"/>
</dbReference>
<comment type="caution">
    <text evidence="2">The sequence shown here is derived from an EMBL/GenBank/DDBJ whole genome shotgun (WGS) entry which is preliminary data.</text>
</comment>
<proteinExistence type="predicted"/>
<evidence type="ECO:0000256" key="1">
    <source>
        <dbReference type="SAM" id="MobiDB-lite"/>
    </source>
</evidence>
<dbReference type="GO" id="GO:0005886">
    <property type="term" value="C:plasma membrane"/>
    <property type="evidence" value="ECO:0007669"/>
    <property type="project" value="InterPro"/>
</dbReference>
<dbReference type="OrthoDB" id="1709800at2759"/>
<feature type="compositionally biased region" description="Low complexity" evidence="1">
    <location>
        <begin position="64"/>
        <end position="85"/>
    </location>
</feature>
<dbReference type="GO" id="GO:0016301">
    <property type="term" value="F:kinase activity"/>
    <property type="evidence" value="ECO:0007669"/>
    <property type="project" value="UniProtKB-KW"/>
</dbReference>
<keyword evidence="3" id="KW-1185">Reference proteome</keyword>
<organism evidence="2 3">
    <name type="scientific">Helianthus annuus</name>
    <name type="common">Common sunflower</name>
    <dbReference type="NCBI Taxonomy" id="4232"/>
    <lineage>
        <taxon>Eukaryota</taxon>
        <taxon>Viridiplantae</taxon>
        <taxon>Streptophyta</taxon>
        <taxon>Embryophyta</taxon>
        <taxon>Tracheophyta</taxon>
        <taxon>Spermatophyta</taxon>
        <taxon>Magnoliopsida</taxon>
        <taxon>eudicotyledons</taxon>
        <taxon>Gunneridae</taxon>
        <taxon>Pentapetalae</taxon>
        <taxon>asterids</taxon>
        <taxon>campanulids</taxon>
        <taxon>Asterales</taxon>
        <taxon>Asteraceae</taxon>
        <taxon>Asteroideae</taxon>
        <taxon>Heliantheae alliance</taxon>
        <taxon>Heliantheae</taxon>
        <taxon>Helianthus</taxon>
    </lineage>
</organism>
<keyword evidence="2" id="KW-0418">Kinase</keyword>
<protein>
    <submittedName>
        <fullName evidence="2">BKI1/putative membrane-associated kinase regulator 1/3/4</fullName>
    </submittedName>
</protein>
<keyword evidence="2" id="KW-0808">Transferase</keyword>
<feature type="compositionally biased region" description="Polar residues" evidence="1">
    <location>
        <begin position="14"/>
        <end position="28"/>
    </location>
</feature>